<keyword evidence="10" id="KW-0560">Oxidoreductase</keyword>
<dbReference type="Pfam" id="PF02852">
    <property type="entry name" value="Pyr_redox_dim"/>
    <property type="match status" value="1"/>
</dbReference>
<dbReference type="Proteomes" id="UP000317593">
    <property type="component" value="Unassembled WGS sequence"/>
</dbReference>
<name>A0A521DHQ7_9BACT</name>
<feature type="domain" description="FAD/NAD(P)-binding" evidence="15">
    <location>
        <begin position="5"/>
        <end position="334"/>
    </location>
</feature>
<feature type="binding site" evidence="13">
    <location>
        <begin position="183"/>
        <end position="190"/>
    </location>
    <ligand>
        <name>NAD(+)</name>
        <dbReference type="ChEBI" id="CHEBI:57540"/>
    </ligand>
</feature>
<feature type="domain" description="Pyridine nucleotide-disulphide oxidoreductase dimerisation" evidence="14">
    <location>
        <begin position="353"/>
        <end position="460"/>
    </location>
</feature>
<keyword evidence="9" id="KW-0521">NADP</keyword>
<evidence type="ECO:0000256" key="6">
    <source>
        <dbReference type="ARBA" id="ARBA00022490"/>
    </source>
</evidence>
<evidence type="ECO:0000259" key="15">
    <source>
        <dbReference type="Pfam" id="PF07992"/>
    </source>
</evidence>
<comment type="similarity">
    <text evidence="3">Belongs to the class-I pyridine nucleotide-disulfide oxidoreductase family.</text>
</comment>
<dbReference type="AlphaFoldDB" id="A0A521DHQ7"/>
<dbReference type="InterPro" id="IPR036188">
    <property type="entry name" value="FAD/NAD-bd_sf"/>
</dbReference>
<dbReference type="GO" id="GO:0003957">
    <property type="term" value="F:NAD(P)+ transhydrogenase (Si-specific) activity"/>
    <property type="evidence" value="ECO:0007669"/>
    <property type="project" value="UniProtKB-EC"/>
</dbReference>
<feature type="binding site" evidence="13">
    <location>
        <begin position="146"/>
        <end position="148"/>
    </location>
    <ligand>
        <name>FAD</name>
        <dbReference type="ChEBI" id="CHEBI:57692"/>
    </ligand>
</feature>
<evidence type="ECO:0000256" key="8">
    <source>
        <dbReference type="ARBA" id="ARBA00022827"/>
    </source>
</evidence>
<comment type="subcellular location">
    <subcellularLocation>
        <location evidence="2">Cytoplasm</location>
    </subcellularLocation>
</comment>
<accession>A0A521DHQ7</accession>
<keyword evidence="6" id="KW-0963">Cytoplasm</keyword>
<dbReference type="GO" id="GO:0050660">
    <property type="term" value="F:flavin adenine dinucleotide binding"/>
    <property type="evidence" value="ECO:0007669"/>
    <property type="project" value="TreeGrafter"/>
</dbReference>
<evidence type="ECO:0000256" key="5">
    <source>
        <dbReference type="ARBA" id="ARBA00016603"/>
    </source>
</evidence>
<evidence type="ECO:0000256" key="2">
    <source>
        <dbReference type="ARBA" id="ARBA00004496"/>
    </source>
</evidence>
<keyword evidence="7" id="KW-0285">Flavoprotein</keyword>
<dbReference type="PROSITE" id="PS51257">
    <property type="entry name" value="PROKAR_LIPOPROTEIN"/>
    <property type="match status" value="1"/>
</dbReference>
<reference evidence="16 17" key="1">
    <citation type="submission" date="2017-05" db="EMBL/GenBank/DDBJ databases">
        <authorList>
            <person name="Varghese N."/>
            <person name="Submissions S."/>
        </authorList>
    </citation>
    <scope>NUCLEOTIDE SEQUENCE [LARGE SCALE GENOMIC DNA]</scope>
    <source>
        <strain evidence="16 17">DSM 21194</strain>
    </source>
</reference>
<gene>
    <name evidence="16" type="ORF">SAMN06265218_11081</name>
</gene>
<evidence type="ECO:0000256" key="3">
    <source>
        <dbReference type="ARBA" id="ARBA00007532"/>
    </source>
</evidence>
<dbReference type="InterPro" id="IPR004099">
    <property type="entry name" value="Pyr_nucl-diS_OxRdtase_dimer"/>
</dbReference>
<keyword evidence="8 13" id="KW-0274">FAD</keyword>
<feature type="binding site" evidence="13">
    <location>
        <position position="117"/>
    </location>
    <ligand>
        <name>FAD</name>
        <dbReference type="ChEBI" id="CHEBI:57692"/>
    </ligand>
</feature>
<dbReference type="PANTHER" id="PTHR22912:SF93">
    <property type="entry name" value="SOLUBLE PYRIDINE NUCLEOTIDE TRANSHYDROGENASE"/>
    <property type="match status" value="1"/>
</dbReference>
<dbReference type="PRINTS" id="PR00368">
    <property type="entry name" value="FADPNR"/>
</dbReference>
<feature type="binding site" evidence="13">
    <location>
        <position position="53"/>
    </location>
    <ligand>
        <name>FAD</name>
        <dbReference type="ChEBI" id="CHEBI:57692"/>
    </ligand>
</feature>
<proteinExistence type="inferred from homology"/>
<feature type="binding site" evidence="13">
    <location>
        <position position="319"/>
    </location>
    <ligand>
        <name>FAD</name>
        <dbReference type="ChEBI" id="CHEBI:57692"/>
    </ligand>
</feature>
<dbReference type="GO" id="GO:0004148">
    <property type="term" value="F:dihydrolipoyl dehydrogenase (NADH) activity"/>
    <property type="evidence" value="ECO:0007669"/>
    <property type="project" value="TreeGrafter"/>
</dbReference>
<dbReference type="NCBIfam" id="NF003585">
    <property type="entry name" value="PRK05249.1"/>
    <property type="match status" value="1"/>
</dbReference>
<evidence type="ECO:0000256" key="13">
    <source>
        <dbReference type="PIRSR" id="PIRSR000350-3"/>
    </source>
</evidence>
<keyword evidence="13" id="KW-0547">Nucleotide-binding</keyword>
<keyword evidence="11 13" id="KW-0520">NAD</keyword>
<evidence type="ECO:0000256" key="1">
    <source>
        <dbReference type="ARBA" id="ARBA00002842"/>
    </source>
</evidence>
<dbReference type="Gene3D" id="3.50.50.60">
    <property type="entry name" value="FAD/NAD(P)-binding domain"/>
    <property type="match status" value="2"/>
</dbReference>
<evidence type="ECO:0000256" key="10">
    <source>
        <dbReference type="ARBA" id="ARBA00023002"/>
    </source>
</evidence>
<evidence type="ECO:0000256" key="12">
    <source>
        <dbReference type="ARBA" id="ARBA00031183"/>
    </source>
</evidence>
<dbReference type="InterPro" id="IPR016156">
    <property type="entry name" value="FAD/NAD-linked_Rdtase_dimer_sf"/>
</dbReference>
<dbReference type="PIRSF" id="PIRSF000350">
    <property type="entry name" value="Mercury_reductase_MerA"/>
    <property type="match status" value="1"/>
</dbReference>
<feature type="binding site" evidence="13">
    <location>
        <position position="278"/>
    </location>
    <ligand>
        <name>NAD(+)</name>
        <dbReference type="ChEBI" id="CHEBI:57540"/>
    </ligand>
</feature>
<evidence type="ECO:0000313" key="17">
    <source>
        <dbReference type="Proteomes" id="UP000317593"/>
    </source>
</evidence>
<dbReference type="PRINTS" id="PR00411">
    <property type="entry name" value="PNDRDTASEI"/>
</dbReference>
<dbReference type="InterPro" id="IPR023753">
    <property type="entry name" value="FAD/NAD-binding_dom"/>
</dbReference>
<dbReference type="SUPFAM" id="SSF55424">
    <property type="entry name" value="FAD/NAD-linked reductases, dimerisation (C-terminal) domain"/>
    <property type="match status" value="1"/>
</dbReference>
<evidence type="ECO:0000256" key="4">
    <source>
        <dbReference type="ARBA" id="ARBA00012772"/>
    </source>
</evidence>
<dbReference type="Pfam" id="PF07992">
    <property type="entry name" value="Pyr_redox_2"/>
    <property type="match status" value="1"/>
</dbReference>
<keyword evidence="17" id="KW-1185">Reference proteome</keyword>
<evidence type="ECO:0000256" key="9">
    <source>
        <dbReference type="ARBA" id="ARBA00022857"/>
    </source>
</evidence>
<sequence length="485" mass="54325">MSRDYNVIIIGSGPAGFSCAMQSSKFDQKVLVVESHEDYLGGTWINTGTVPSKALREAAKTILEFNNQFGDHESRKPYERFRMADLLQYKQEILEKENRKVKNDFINNNVDVARGFGRLLDDHTVEVETHLGTTETYTADYILLCTGSSPTEPGTFEIEHNKILDYKSILDLTHIPRRLVVIGSSVSAFEYATIFAALGTRITLLNEQDDYLTFLDHEIKEHFQQALHDRGITVKNGISIQDVEFNPLRNNTEVKFKANTGEQQLQVLETEHVLYLGGRKPNVGNLNLDKAGVKTDEDNFIIVDENYKTNVDSIYAAGDVIGFPSLASASFTQGRLAACNMFSISSLEMPEQIPYGIYTIPEISNIGMTEQEAEKMGLDITVGRAYFSEITKADMTNHNDGLLKLVFNTESLKLLGVHILGNEAANLVHLGQAVMALDGDVRYFIQHVMNYPTLSEAYRIAAFNGVNSVYKEGVQYKQILEEKNC</sequence>
<dbReference type="OrthoDB" id="9800167at2"/>
<dbReference type="EC" id="1.6.1.1" evidence="4"/>
<dbReference type="InterPro" id="IPR001100">
    <property type="entry name" value="Pyr_nuc-diS_OxRdtase"/>
</dbReference>
<dbReference type="Gene3D" id="3.30.390.30">
    <property type="match status" value="1"/>
</dbReference>
<comment type="cofactor">
    <cofactor evidence="13">
        <name>FAD</name>
        <dbReference type="ChEBI" id="CHEBI:57692"/>
    </cofactor>
    <text evidence="13">Binds 1 FAD per subunit.</text>
</comment>
<dbReference type="GO" id="GO:0006103">
    <property type="term" value="P:2-oxoglutarate metabolic process"/>
    <property type="evidence" value="ECO:0007669"/>
    <property type="project" value="TreeGrafter"/>
</dbReference>
<dbReference type="FunFam" id="3.30.390.30:FF:000001">
    <property type="entry name" value="Dihydrolipoyl dehydrogenase"/>
    <property type="match status" value="1"/>
</dbReference>
<dbReference type="GO" id="GO:0005829">
    <property type="term" value="C:cytosol"/>
    <property type="evidence" value="ECO:0007669"/>
    <property type="project" value="TreeGrafter"/>
</dbReference>
<evidence type="ECO:0000313" key="16">
    <source>
        <dbReference type="EMBL" id="SMO71115.1"/>
    </source>
</evidence>
<evidence type="ECO:0000256" key="11">
    <source>
        <dbReference type="ARBA" id="ARBA00023027"/>
    </source>
</evidence>
<dbReference type="SUPFAM" id="SSF51905">
    <property type="entry name" value="FAD/NAD(P)-binding domain"/>
    <property type="match status" value="1"/>
</dbReference>
<comment type="function">
    <text evidence="1">Conversion of NADPH, generated by peripheral catabolic pathways, to NADH, which can enter the respiratory chain for energy generation.</text>
</comment>
<dbReference type="PANTHER" id="PTHR22912">
    <property type="entry name" value="DISULFIDE OXIDOREDUCTASE"/>
    <property type="match status" value="1"/>
</dbReference>
<organism evidence="16 17">
    <name type="scientific">Fodinibius sediminis</name>
    <dbReference type="NCBI Taxonomy" id="1214077"/>
    <lineage>
        <taxon>Bacteria</taxon>
        <taxon>Pseudomonadati</taxon>
        <taxon>Balneolota</taxon>
        <taxon>Balneolia</taxon>
        <taxon>Balneolales</taxon>
        <taxon>Balneolaceae</taxon>
        <taxon>Fodinibius</taxon>
    </lineage>
</organism>
<dbReference type="RefSeq" id="WP_142714853.1">
    <property type="nucleotide sequence ID" value="NZ_FXTH01000010.1"/>
</dbReference>
<dbReference type="InterPro" id="IPR050151">
    <property type="entry name" value="Class-I_Pyr_Nuc-Dis_Oxidored"/>
</dbReference>
<evidence type="ECO:0000256" key="7">
    <source>
        <dbReference type="ARBA" id="ARBA00022630"/>
    </source>
</evidence>
<dbReference type="EMBL" id="FXTH01000010">
    <property type="protein sequence ID" value="SMO71115.1"/>
    <property type="molecule type" value="Genomic_DNA"/>
</dbReference>
<protein>
    <recommendedName>
        <fullName evidence="5">Soluble pyridine nucleotide transhydrogenase</fullName>
        <ecNumber evidence="4">1.6.1.1</ecNumber>
    </recommendedName>
    <alternativeName>
        <fullName evidence="12">NAD(P)(+) transhydrogenase [B-specific]</fullName>
    </alternativeName>
</protein>
<evidence type="ECO:0000259" key="14">
    <source>
        <dbReference type="Pfam" id="PF02852"/>
    </source>
</evidence>